<sequence length="253" mass="27920">MLFEKGKLEKLTLRAFKPAASPEDKPVPSDSPEDTYVVQVNPGTYTLNKLINYSRQTGQGDTASEALYNNTPPANLSFEFLFDGTGVVPEPSELGDIPLVGAIASALSGPKKFVVMDEIQKFDRLVHAFDGTIHRPRELLLVWGALVFPCVLTSVSYRYTLFKPDGTPLRAIAACSFCEHVPRSLAERKKNATSPDLTHLRDVREGDTLPAMAYAIYGKPELYLEVARVNKLVNFRRLRPASRVAFPPVGVKA</sequence>
<protein>
    <recommendedName>
        <fullName evidence="1">Contractile injection system tube protein N-terminal domain-containing protein</fullName>
    </recommendedName>
</protein>
<keyword evidence="4" id="KW-1185">Reference proteome</keyword>
<evidence type="ECO:0000313" key="2">
    <source>
        <dbReference type="EMBL" id="MEI2455311.1"/>
    </source>
</evidence>
<reference evidence="2 4" key="1">
    <citation type="submission" date="2024-02" db="EMBL/GenBank/DDBJ databases">
        <title>Lysobacter Genome Sequencing and Mining.</title>
        <authorList>
            <person name="Bierman J."/>
            <person name="Walker M.C."/>
        </authorList>
    </citation>
    <scope>NUCLEOTIDE SEQUENCE [LARGE SCALE GENOMIC DNA]</scope>
    <source>
        <strain evidence="2 4">PB6250</strain>
    </source>
</reference>
<name>A0AAU8MPQ9_9GAMM</name>
<evidence type="ECO:0000313" key="4">
    <source>
        <dbReference type="Proteomes" id="UP001387215"/>
    </source>
</evidence>
<gene>
    <name evidence="3" type="ORF">ABU614_18005</name>
    <name evidence="2" type="ORF">V2J18_11540</name>
</gene>
<feature type="domain" description="Contractile injection system tube protein N-terminal" evidence="1">
    <location>
        <begin position="7"/>
        <end position="184"/>
    </location>
</feature>
<dbReference type="EMBL" id="CP159925">
    <property type="protein sequence ID" value="XCO74253.1"/>
    <property type="molecule type" value="Genomic_DNA"/>
</dbReference>
<organism evidence="3">
    <name type="scientific">Lysobacter firmicutimachus</name>
    <dbReference type="NCBI Taxonomy" id="1792846"/>
    <lineage>
        <taxon>Bacteria</taxon>
        <taxon>Pseudomonadati</taxon>
        <taxon>Pseudomonadota</taxon>
        <taxon>Gammaproteobacteria</taxon>
        <taxon>Lysobacterales</taxon>
        <taxon>Lysobacteraceae</taxon>
        <taxon>Lysobacter</taxon>
    </lineage>
</organism>
<proteinExistence type="predicted"/>
<accession>A0AAU8MPQ9</accession>
<dbReference type="EMBL" id="JBANDL010000002">
    <property type="protein sequence ID" value="MEI2455311.1"/>
    <property type="molecule type" value="Genomic_DNA"/>
</dbReference>
<evidence type="ECO:0000313" key="3">
    <source>
        <dbReference type="EMBL" id="XCO74253.1"/>
    </source>
</evidence>
<dbReference type="Pfam" id="PF19266">
    <property type="entry name" value="CIS_tube"/>
    <property type="match status" value="1"/>
</dbReference>
<dbReference type="RefSeq" id="WP_064749600.1">
    <property type="nucleotide sequence ID" value="NZ_CP159925.1"/>
</dbReference>
<reference evidence="3" key="2">
    <citation type="submission" date="2024-06" db="EMBL/GenBank/DDBJ databases">
        <authorList>
            <person name="Li S."/>
        </authorList>
    </citation>
    <scope>NUCLEOTIDE SEQUENCE</scope>
    <source>
        <strain evidence="3">SR10</strain>
    </source>
</reference>
<dbReference type="InterPro" id="IPR045361">
    <property type="entry name" value="CIS_tube_prot_N"/>
</dbReference>
<dbReference type="Proteomes" id="UP001387215">
    <property type="component" value="Unassembled WGS sequence"/>
</dbReference>
<dbReference type="AlphaFoldDB" id="A0AAU8MPQ9"/>
<evidence type="ECO:0000259" key="1">
    <source>
        <dbReference type="Pfam" id="PF19266"/>
    </source>
</evidence>